<dbReference type="InterPro" id="IPR033876">
    <property type="entry name" value="SAP-like"/>
</dbReference>
<evidence type="ECO:0000256" key="11">
    <source>
        <dbReference type="PIRSR" id="PIRSR601461-2"/>
    </source>
</evidence>
<dbReference type="InterPro" id="IPR021109">
    <property type="entry name" value="Peptidase_aspartic_dom_sf"/>
</dbReference>
<evidence type="ECO:0000256" key="2">
    <source>
        <dbReference type="ARBA" id="ARBA00007447"/>
    </source>
</evidence>
<organism evidence="15 16">
    <name type="scientific">Pochonia chlamydosporia 170</name>
    <dbReference type="NCBI Taxonomy" id="1380566"/>
    <lineage>
        <taxon>Eukaryota</taxon>
        <taxon>Fungi</taxon>
        <taxon>Dikarya</taxon>
        <taxon>Ascomycota</taxon>
        <taxon>Pezizomycotina</taxon>
        <taxon>Sordariomycetes</taxon>
        <taxon>Hypocreomycetidae</taxon>
        <taxon>Hypocreales</taxon>
        <taxon>Clavicipitaceae</taxon>
        <taxon>Pochonia</taxon>
    </lineage>
</organism>
<dbReference type="KEGG" id="pchm:VFPPC_01116"/>
<dbReference type="GO" id="GO:0006508">
    <property type="term" value="P:proteolysis"/>
    <property type="evidence" value="ECO:0007669"/>
    <property type="project" value="UniProtKB-KW"/>
</dbReference>
<dbReference type="Pfam" id="PF00155">
    <property type="entry name" value="Aminotran_1_2"/>
    <property type="match status" value="1"/>
</dbReference>
<feature type="disulfide bond" evidence="11">
    <location>
        <begin position="751"/>
        <end position="802"/>
    </location>
</feature>
<evidence type="ECO:0000256" key="3">
    <source>
        <dbReference type="ARBA" id="ARBA00022670"/>
    </source>
</evidence>
<reference evidence="15 16" key="1">
    <citation type="journal article" date="2016" name="PLoS Pathog.">
        <title>Biosynthesis of antibiotic leucinostatins in bio-control fungus Purpureocillium lilacinum and their inhibition on phytophthora revealed by genome mining.</title>
        <authorList>
            <person name="Wang G."/>
            <person name="Liu Z."/>
            <person name="Lin R."/>
            <person name="Li E."/>
            <person name="Mao Z."/>
            <person name="Ling J."/>
            <person name="Yang Y."/>
            <person name="Yin W.B."/>
            <person name="Xie B."/>
        </authorList>
    </citation>
    <scope>NUCLEOTIDE SEQUENCE [LARGE SCALE GENOMIC DNA]</scope>
    <source>
        <strain evidence="15">170</strain>
    </source>
</reference>
<dbReference type="FunFam" id="2.40.70.10:FF:000011">
    <property type="entry name" value="Aspartic protease"/>
    <property type="match status" value="1"/>
</dbReference>
<dbReference type="InterPro" id="IPR033121">
    <property type="entry name" value="PEPTIDASE_A1"/>
</dbReference>
<keyword evidence="16" id="KW-1185">Reference proteome</keyword>
<dbReference type="SUPFAM" id="SSF53383">
    <property type="entry name" value="PLP-dependent transferases"/>
    <property type="match status" value="1"/>
</dbReference>
<dbReference type="InterPro" id="IPR015422">
    <property type="entry name" value="PyrdxlP-dep_Trfase_small"/>
</dbReference>
<feature type="active site" evidence="10">
    <location>
        <position position="517"/>
    </location>
</feature>
<dbReference type="GO" id="GO:0008483">
    <property type="term" value="F:transaminase activity"/>
    <property type="evidence" value="ECO:0007669"/>
    <property type="project" value="UniProtKB-KW"/>
</dbReference>
<evidence type="ECO:0000313" key="15">
    <source>
        <dbReference type="EMBL" id="OAQ73399.1"/>
    </source>
</evidence>
<evidence type="ECO:0000256" key="4">
    <source>
        <dbReference type="ARBA" id="ARBA00022729"/>
    </source>
</evidence>
<dbReference type="EMBL" id="LSBJ02000001">
    <property type="protein sequence ID" value="OAQ73399.1"/>
    <property type="molecule type" value="Genomic_DNA"/>
</dbReference>
<dbReference type="CDD" id="cd05474">
    <property type="entry name" value="SAP_like"/>
    <property type="match status" value="1"/>
</dbReference>
<dbReference type="InterPro" id="IPR001969">
    <property type="entry name" value="Aspartic_peptidase_AS"/>
</dbReference>
<protein>
    <recommendedName>
        <fullName evidence="9">Probable aspartic-type endopeptidase OPSB</fullName>
    </recommendedName>
    <alternativeName>
        <fullName evidence="8">Probable aspartic-type endopeptidase opsB</fullName>
    </alternativeName>
</protein>
<keyword evidence="5 12" id="KW-0064">Aspartyl protease</keyword>
<keyword evidence="6 12" id="KW-0378">Hydrolase</keyword>
<evidence type="ECO:0000256" key="5">
    <source>
        <dbReference type="ARBA" id="ARBA00022750"/>
    </source>
</evidence>
<dbReference type="InterPro" id="IPR015424">
    <property type="entry name" value="PyrdxlP-dep_Trfase"/>
</dbReference>
<dbReference type="RefSeq" id="XP_018149482.1">
    <property type="nucleotide sequence ID" value="XM_018281001.1"/>
</dbReference>
<evidence type="ECO:0000256" key="1">
    <source>
        <dbReference type="ARBA" id="ARBA00007441"/>
    </source>
</evidence>
<dbReference type="InterPro" id="IPR004838">
    <property type="entry name" value="NHTrfase_class1_PyrdxlP-BS"/>
</dbReference>
<dbReference type="Gene3D" id="3.40.640.10">
    <property type="entry name" value="Type I PLP-dependent aspartate aminotransferase-like (Major domain)"/>
    <property type="match status" value="1"/>
</dbReference>
<dbReference type="InterPro" id="IPR001461">
    <property type="entry name" value="Aspartic_peptidase_A1"/>
</dbReference>
<feature type="active site" evidence="10">
    <location>
        <position position="715"/>
    </location>
</feature>
<feature type="domain" description="Peptidase A1" evidence="14">
    <location>
        <begin position="499"/>
        <end position="838"/>
    </location>
</feature>
<name>A0A179G899_METCM</name>
<comment type="similarity">
    <text evidence="2 12">Belongs to the peptidase A1 family.</text>
</comment>
<proteinExistence type="inferred from homology"/>
<evidence type="ECO:0000256" key="12">
    <source>
        <dbReference type="RuleBase" id="RU000454"/>
    </source>
</evidence>
<dbReference type="InterPro" id="IPR015421">
    <property type="entry name" value="PyrdxlP-dep_Trfase_major"/>
</dbReference>
<evidence type="ECO:0000256" key="6">
    <source>
        <dbReference type="ARBA" id="ARBA00022801"/>
    </source>
</evidence>
<dbReference type="Proteomes" id="UP000078397">
    <property type="component" value="Unassembled WGS sequence"/>
</dbReference>
<dbReference type="Gene3D" id="3.90.1150.10">
    <property type="entry name" value="Aspartate Aminotransferase, domain 1"/>
    <property type="match status" value="1"/>
</dbReference>
<evidence type="ECO:0000259" key="14">
    <source>
        <dbReference type="PROSITE" id="PS51767"/>
    </source>
</evidence>
<sequence>MVQFERFEVEQWMDEYETTPNVLNVAETCCSSISIDDLSGLSDDKEKPAQVPTSHRLTYGSIRGSLALRQKVAQLCGDANRHELNADNVIITQGAINANFLVLYSLLGPGDHVVCVYPTYQQLYSVPASLGADVSLWKLRSNSRYIPDVGELRMLIRHNTKMIIINNPNNPTGAVIPTVALEGIAELAREKNIILLSDEVYRPLFHDGHRGPNSPPPATALDYERIIVTGSMSKAFALAGIRIGWAASRDQTIMQTLAAARDYTTISVSQLDDYIASYALSLPVKDRLLQRNIALASRNLSILKEFIDNHSDICSWEQPFAGTTAFIQFWAHGRPVDDVSFCKDLLKQTQVLFCPGSLCFGGGKDFAGFVRVGYVCETAVLQEALKKLDKYRLGLELKQAHLTSQLMTTLPALDFPNDEGFMAGLAGRVDVAKDLRADSFPDCNLVPESSAVPTATLIATVIGQVVQWDIQKTQQANLYRRSGPTLQSDVSNEKTQGGYFATVQIGTPGQKLSLQLDTGSSDVWVPSNEAEVCLDKSRGGCPLGSFNPRQSSTFDIIVRNGFDISYQDNSSSKGDYFADKFELGPSSIDNFTMGLGKNTDVPFGLIGVGYANNEASTETANAIYPNLPIAMQEAGIINSVAYSLWLNDLDASTGNILFGGIDTEKYVGNLTRLPVLSQNRQFTHFVVSMFSLEASSPSGSDILTSKELPLGVVLDSGTTLTYLPPDMATQVWKEVGATYDDVTFKAAILPCSYANHAGYFSFLFSGPAGPRINVTMDELVLPLTTGEPPRFSDGPHRGQAICEFGIQSSSDTPWLLGDTFLRSAYVVYDLINNEVGMAPTDFNSTKSNVIAFASKGATIPSATPVNNGTQSDTQPQPTQTGQSAAKGFQAGNVGSQLEPMSVDGLMLVSMAVAILLMDVLAYFD</sequence>
<dbReference type="SUPFAM" id="SSF50630">
    <property type="entry name" value="Acid proteases"/>
    <property type="match status" value="1"/>
</dbReference>
<keyword evidence="3 12" id="KW-0645">Protease</keyword>
<dbReference type="PANTHER" id="PTHR43510">
    <property type="entry name" value="AMINOTRANSFERASE FUNCTION, HYPOTHETICAL (EUROFUNG)"/>
    <property type="match status" value="1"/>
</dbReference>
<keyword evidence="4" id="KW-0732">Signal</keyword>
<dbReference type="PANTHER" id="PTHR43510:SF1">
    <property type="entry name" value="AMINOTRANSFERASE FUNCTION, HYPOTHETICAL (EUROFUNG)"/>
    <property type="match status" value="1"/>
</dbReference>
<accession>A0A179G899</accession>
<comment type="caution">
    <text evidence="15">The sequence shown here is derived from an EMBL/GenBank/DDBJ whole genome shotgun (WGS) entry which is preliminary data.</text>
</comment>
<dbReference type="Pfam" id="PF00026">
    <property type="entry name" value="Asp"/>
    <property type="match status" value="1"/>
</dbReference>
<dbReference type="STRING" id="1380566.A0A179G899"/>
<keyword evidence="7" id="KW-0663">Pyridoxal phosphate</keyword>
<evidence type="ECO:0000256" key="10">
    <source>
        <dbReference type="PIRSR" id="PIRSR601461-1"/>
    </source>
</evidence>
<dbReference type="AlphaFoldDB" id="A0A179G899"/>
<evidence type="ECO:0000313" key="16">
    <source>
        <dbReference type="Proteomes" id="UP000078397"/>
    </source>
</evidence>
<feature type="region of interest" description="Disordered" evidence="13">
    <location>
        <begin position="861"/>
        <end position="886"/>
    </location>
</feature>
<dbReference type="PRINTS" id="PR00792">
    <property type="entry name" value="PEPSIN"/>
</dbReference>
<feature type="compositionally biased region" description="Low complexity" evidence="13">
    <location>
        <begin position="868"/>
        <end position="883"/>
    </location>
</feature>
<dbReference type="CDD" id="cd00609">
    <property type="entry name" value="AAT_like"/>
    <property type="match status" value="1"/>
</dbReference>
<dbReference type="OrthoDB" id="771136at2759"/>
<evidence type="ECO:0000256" key="13">
    <source>
        <dbReference type="SAM" id="MobiDB-lite"/>
    </source>
</evidence>
<dbReference type="GO" id="GO:0004190">
    <property type="term" value="F:aspartic-type endopeptidase activity"/>
    <property type="evidence" value="ECO:0007669"/>
    <property type="project" value="UniProtKB-KW"/>
</dbReference>
<dbReference type="GO" id="GO:0030170">
    <property type="term" value="F:pyridoxal phosphate binding"/>
    <property type="evidence" value="ECO:0007669"/>
    <property type="project" value="InterPro"/>
</dbReference>
<dbReference type="PROSITE" id="PS00141">
    <property type="entry name" value="ASP_PROTEASE"/>
    <property type="match status" value="1"/>
</dbReference>
<keyword evidence="15" id="KW-0032">Aminotransferase</keyword>
<comment type="similarity">
    <text evidence="1">Belongs to the class-I pyridoxal-phosphate-dependent aminotransferase family.</text>
</comment>
<dbReference type="PROSITE" id="PS51767">
    <property type="entry name" value="PEPTIDASE_A1"/>
    <property type="match status" value="1"/>
</dbReference>
<keyword evidence="15" id="KW-0808">Transferase</keyword>
<gene>
    <name evidence="15" type="ORF">VFPPC_01116</name>
</gene>
<dbReference type="GeneID" id="28844995"/>
<keyword evidence="11" id="KW-1015">Disulfide bond</keyword>
<evidence type="ECO:0000256" key="9">
    <source>
        <dbReference type="ARBA" id="ARBA00068059"/>
    </source>
</evidence>
<dbReference type="PROSITE" id="PS00105">
    <property type="entry name" value="AA_TRANSFER_CLASS_1"/>
    <property type="match status" value="1"/>
</dbReference>
<dbReference type="InterPro" id="IPR004839">
    <property type="entry name" value="Aminotransferase_I/II_large"/>
</dbReference>
<dbReference type="Gene3D" id="2.40.70.10">
    <property type="entry name" value="Acid Proteases"/>
    <property type="match status" value="2"/>
</dbReference>
<evidence type="ECO:0000256" key="8">
    <source>
        <dbReference type="ARBA" id="ARBA00067536"/>
    </source>
</evidence>
<evidence type="ECO:0000256" key="7">
    <source>
        <dbReference type="ARBA" id="ARBA00022898"/>
    </source>
</evidence>